<evidence type="ECO:0000313" key="1">
    <source>
        <dbReference type="EMBL" id="CAM9221052.1"/>
    </source>
</evidence>
<accession>A0ACB1KHK4</accession>
<dbReference type="Proteomes" id="UP001162501">
    <property type="component" value="Unassembled WGS sequence"/>
</dbReference>
<organism evidence="1 2">
    <name type="scientific">Rangifer tarandus platyrhynchus</name>
    <name type="common">Svalbard reindeer</name>
    <dbReference type="NCBI Taxonomy" id="3082113"/>
    <lineage>
        <taxon>Eukaryota</taxon>
        <taxon>Metazoa</taxon>
        <taxon>Chordata</taxon>
        <taxon>Craniata</taxon>
        <taxon>Vertebrata</taxon>
        <taxon>Euteleostomi</taxon>
        <taxon>Mammalia</taxon>
        <taxon>Eutheria</taxon>
        <taxon>Laurasiatheria</taxon>
        <taxon>Artiodactyla</taxon>
        <taxon>Ruminantia</taxon>
        <taxon>Pecora</taxon>
        <taxon>Cervidae</taxon>
        <taxon>Odocoileinae</taxon>
        <taxon>Rangifer</taxon>
    </lineage>
</organism>
<protein>
    <submittedName>
        <fullName evidence="1">Uncharacterized protein</fullName>
    </submittedName>
</protein>
<evidence type="ECO:0000313" key="2">
    <source>
        <dbReference type="Proteomes" id="UP001162501"/>
    </source>
</evidence>
<proteinExistence type="predicted"/>
<dbReference type="EMBL" id="CATOBB020001003">
    <property type="protein sequence ID" value="CAM9221052.1"/>
    <property type="molecule type" value="Genomic_DNA"/>
</dbReference>
<comment type="caution">
    <text evidence="1">The sequence shown here is derived from an EMBL/GenBank/DDBJ whole genome shotgun (WGS) entry which is preliminary data.</text>
</comment>
<sequence length="120" mass="13006">MRSWNQRGCRLSLWPRSLQPRDKPCGHPSGSPGRGTACDHRAGVTADAPAPAGSGLDSQRSASLPASGPADNGLGPRDTLTDRYEFMSKFNIRTQAFWWPVVKTFPSSARGRGFDFWSGA</sequence>
<gene>
    <name evidence="1" type="ORF">MRATA1EN22A_LOCUS30060</name>
</gene>
<name>A0ACB1KHK4_RANTA</name>
<reference evidence="1" key="1">
    <citation type="submission" date="2025-03" db="EMBL/GenBank/DDBJ databases">
        <authorList>
            <consortium name="ELIXIR-Norway"/>
            <consortium name="Elixir Norway"/>
        </authorList>
    </citation>
    <scope>NUCLEOTIDE SEQUENCE</scope>
</reference>